<dbReference type="InterPro" id="IPR001087">
    <property type="entry name" value="GDSL"/>
</dbReference>
<dbReference type="AlphaFoldDB" id="A0A2Z6NRP7"/>
<dbReference type="GO" id="GO:0016788">
    <property type="term" value="F:hydrolase activity, acting on ester bonds"/>
    <property type="evidence" value="ECO:0007669"/>
    <property type="project" value="InterPro"/>
</dbReference>
<feature type="chain" id="PRO_5016449245" description="Sinapine esterase" evidence="5">
    <location>
        <begin position="20"/>
        <end position="377"/>
    </location>
</feature>
<evidence type="ECO:0000256" key="3">
    <source>
        <dbReference type="ARBA" id="ARBA00022801"/>
    </source>
</evidence>
<accession>A0A2Z6NRP7</accession>
<evidence type="ECO:0000256" key="1">
    <source>
        <dbReference type="ARBA" id="ARBA00008668"/>
    </source>
</evidence>
<keyword evidence="3" id="KW-0378">Hydrolase</keyword>
<dbReference type="SUPFAM" id="SSF52266">
    <property type="entry name" value="SGNH hydrolase"/>
    <property type="match status" value="1"/>
</dbReference>
<dbReference type="InterPro" id="IPR035669">
    <property type="entry name" value="SGNH_plant_lipase-like"/>
</dbReference>
<dbReference type="Gene3D" id="3.40.50.1110">
    <property type="entry name" value="SGNH hydrolase"/>
    <property type="match status" value="1"/>
</dbReference>
<dbReference type="PANTHER" id="PTHR22835">
    <property type="entry name" value="ZINC FINGER FYVE DOMAIN CONTAINING PROTEIN"/>
    <property type="match status" value="1"/>
</dbReference>
<evidence type="ECO:0000313" key="6">
    <source>
        <dbReference type="EMBL" id="GAU46868.1"/>
    </source>
</evidence>
<dbReference type="PANTHER" id="PTHR22835:SF683">
    <property type="entry name" value="OS05G0506800 PROTEIN"/>
    <property type="match status" value="1"/>
</dbReference>
<evidence type="ECO:0008006" key="8">
    <source>
        <dbReference type="Google" id="ProtNLM"/>
    </source>
</evidence>
<reference evidence="7" key="1">
    <citation type="journal article" date="2017" name="Front. Plant Sci.">
        <title>Climate Clever Clovers: New Paradigm to Reduce the Environmental Footprint of Ruminants by Breeding Low Methanogenic Forages Utilizing Haplotype Variation.</title>
        <authorList>
            <person name="Kaur P."/>
            <person name="Appels R."/>
            <person name="Bayer P.E."/>
            <person name="Keeble-Gagnere G."/>
            <person name="Wang J."/>
            <person name="Hirakawa H."/>
            <person name="Shirasawa K."/>
            <person name="Vercoe P."/>
            <person name="Stefanova K."/>
            <person name="Durmic Z."/>
            <person name="Nichols P."/>
            <person name="Revell C."/>
            <person name="Isobe S.N."/>
            <person name="Edwards D."/>
            <person name="Erskine W."/>
        </authorList>
    </citation>
    <scope>NUCLEOTIDE SEQUENCE [LARGE SCALE GENOMIC DNA]</scope>
    <source>
        <strain evidence="7">cv. Daliak</strain>
    </source>
</reference>
<gene>
    <name evidence="6" type="ORF">TSUD_385450</name>
</gene>
<dbReference type="OrthoDB" id="1600564at2759"/>
<keyword evidence="2 5" id="KW-0732">Signal</keyword>
<keyword evidence="7" id="KW-1185">Reference proteome</keyword>
<dbReference type="InterPro" id="IPR036514">
    <property type="entry name" value="SGNH_hydro_sf"/>
</dbReference>
<dbReference type="Pfam" id="PF00657">
    <property type="entry name" value="Lipase_GDSL"/>
    <property type="match status" value="1"/>
</dbReference>
<proteinExistence type="inferred from homology"/>
<organism evidence="6 7">
    <name type="scientific">Trifolium subterraneum</name>
    <name type="common">Subterranean clover</name>
    <dbReference type="NCBI Taxonomy" id="3900"/>
    <lineage>
        <taxon>Eukaryota</taxon>
        <taxon>Viridiplantae</taxon>
        <taxon>Streptophyta</taxon>
        <taxon>Embryophyta</taxon>
        <taxon>Tracheophyta</taxon>
        <taxon>Spermatophyta</taxon>
        <taxon>Magnoliopsida</taxon>
        <taxon>eudicotyledons</taxon>
        <taxon>Gunneridae</taxon>
        <taxon>Pentapetalae</taxon>
        <taxon>rosids</taxon>
        <taxon>fabids</taxon>
        <taxon>Fabales</taxon>
        <taxon>Fabaceae</taxon>
        <taxon>Papilionoideae</taxon>
        <taxon>50 kb inversion clade</taxon>
        <taxon>NPAAA clade</taxon>
        <taxon>Hologalegina</taxon>
        <taxon>IRL clade</taxon>
        <taxon>Trifolieae</taxon>
        <taxon>Trifolium</taxon>
    </lineage>
</organism>
<dbReference type="Proteomes" id="UP000242715">
    <property type="component" value="Unassembled WGS sequence"/>
</dbReference>
<comment type="similarity">
    <text evidence="1">Belongs to the 'GDSL' lipolytic enzyme family.</text>
</comment>
<evidence type="ECO:0000256" key="4">
    <source>
        <dbReference type="ARBA" id="ARBA00023180"/>
    </source>
</evidence>
<dbReference type="CDD" id="cd01837">
    <property type="entry name" value="SGNH_plant_lipase_like"/>
    <property type="match status" value="1"/>
</dbReference>
<evidence type="ECO:0000313" key="7">
    <source>
        <dbReference type="Proteomes" id="UP000242715"/>
    </source>
</evidence>
<name>A0A2Z6NRP7_TRISU</name>
<sequence>MAWSLQQQWLFLVLPLVFATSATSCYTSIFSFGDSLTDTGNLNFISSPQSPNCLLPPYGETHFHHPTGRCSDGRLIIDFIAEFFGLPYVKPYLGFKDREVEEHGVNFAVAGASALNRSFFEEKGFTVEVTANYSLMVQLDWFKELLPSLCNSSSSCKEVLGSSLFIVGEIGGNDYGFPLFDKNAIGDLITYVPPVISVITSAVKELIDLGAVTILVPGSLPLGCNPAYLTMFATTDKEEYDQAGCLIWLNKFFDYHNEMLRVELNRLRGLYPFTNIIYADYFNAALQYYKSPEQYGFGNPFKVCCGGGGPYNYNDTALCGNSEVIACDDPSKYVSWDGYHSTEAAHRWITKAILEGPYTIPKLSVLCLSHQHFVFSS</sequence>
<evidence type="ECO:0000256" key="2">
    <source>
        <dbReference type="ARBA" id="ARBA00022729"/>
    </source>
</evidence>
<keyword evidence="4" id="KW-0325">Glycoprotein</keyword>
<evidence type="ECO:0000256" key="5">
    <source>
        <dbReference type="SAM" id="SignalP"/>
    </source>
</evidence>
<feature type="signal peptide" evidence="5">
    <location>
        <begin position="1"/>
        <end position="19"/>
    </location>
</feature>
<protein>
    <recommendedName>
        <fullName evidence="8">Sinapine esterase</fullName>
    </recommendedName>
</protein>
<dbReference type="EMBL" id="DF974258">
    <property type="protein sequence ID" value="GAU46868.1"/>
    <property type="molecule type" value="Genomic_DNA"/>
</dbReference>